<evidence type="ECO:0000313" key="4">
    <source>
        <dbReference type="Proteomes" id="UP001374893"/>
    </source>
</evidence>
<organism evidence="3 4">
    <name type="scientific">Haloferula helveola</name>
    <dbReference type="NCBI Taxonomy" id="490095"/>
    <lineage>
        <taxon>Bacteria</taxon>
        <taxon>Pseudomonadati</taxon>
        <taxon>Verrucomicrobiota</taxon>
        <taxon>Verrucomicrobiia</taxon>
        <taxon>Verrucomicrobiales</taxon>
        <taxon>Verrucomicrobiaceae</taxon>
        <taxon>Haloferula</taxon>
    </lineage>
</organism>
<dbReference type="InterPro" id="IPR046535">
    <property type="entry name" value="DUF6600"/>
</dbReference>
<keyword evidence="4" id="KW-1185">Reference proteome</keyword>
<dbReference type="Pfam" id="PF20245">
    <property type="entry name" value="DUF6600"/>
    <property type="match status" value="1"/>
</dbReference>
<feature type="compositionally biased region" description="Basic and acidic residues" evidence="2">
    <location>
        <begin position="545"/>
        <end position="554"/>
    </location>
</feature>
<name>A0ABM7RD19_9BACT</name>
<keyword evidence="1" id="KW-0175">Coiled coil</keyword>
<dbReference type="Proteomes" id="UP001374893">
    <property type="component" value="Chromosome"/>
</dbReference>
<dbReference type="PANTHER" id="PTHR14296:SF3">
    <property type="entry name" value="DIKAR, ISOFORM F"/>
    <property type="match status" value="1"/>
</dbReference>
<feature type="compositionally biased region" description="Basic and acidic residues" evidence="2">
    <location>
        <begin position="587"/>
        <end position="759"/>
    </location>
</feature>
<reference evidence="3 4" key="1">
    <citation type="submission" date="2021-06" db="EMBL/GenBank/DDBJ databases">
        <title>Complete genome of Haloferula helveola possessing various polysaccharide degrading enzymes.</title>
        <authorList>
            <person name="Takami H."/>
            <person name="Huang C."/>
            <person name="Hamasaki K."/>
        </authorList>
    </citation>
    <scope>NUCLEOTIDE SEQUENCE [LARGE SCALE GENOMIC DNA]</scope>
    <source>
        <strain evidence="3 4">CN-1</strain>
    </source>
</reference>
<dbReference type="PANTHER" id="PTHR14296">
    <property type="entry name" value="REMODELING AND SPACING FACTOR 1"/>
    <property type="match status" value="1"/>
</dbReference>
<evidence type="ECO:0000256" key="2">
    <source>
        <dbReference type="SAM" id="MobiDB-lite"/>
    </source>
</evidence>
<dbReference type="PROSITE" id="PS51257">
    <property type="entry name" value="PROKAR_LIPOPROTEIN"/>
    <property type="match status" value="1"/>
</dbReference>
<protein>
    <submittedName>
        <fullName evidence="3">Prolin-richexported protein</fullName>
    </submittedName>
</protein>
<accession>A0ABM7RD19</accession>
<proteinExistence type="predicted"/>
<evidence type="ECO:0000313" key="3">
    <source>
        <dbReference type="EMBL" id="BCX49541.1"/>
    </source>
</evidence>
<dbReference type="InterPro" id="IPR028938">
    <property type="entry name" value="Rsf1-like"/>
</dbReference>
<dbReference type="RefSeq" id="WP_338686189.1">
    <property type="nucleotide sequence ID" value="NZ_AP024702.1"/>
</dbReference>
<evidence type="ECO:0000256" key="1">
    <source>
        <dbReference type="SAM" id="Coils"/>
    </source>
</evidence>
<feature type="compositionally biased region" description="Basic and acidic residues" evidence="2">
    <location>
        <begin position="561"/>
        <end position="574"/>
    </location>
</feature>
<feature type="compositionally biased region" description="Basic and acidic residues" evidence="2">
    <location>
        <begin position="509"/>
        <end position="519"/>
    </location>
</feature>
<dbReference type="EMBL" id="AP024702">
    <property type="protein sequence ID" value="BCX49541.1"/>
    <property type="molecule type" value="Genomic_DNA"/>
</dbReference>
<sequence>MKTPLFLLPALFLVSCEPPAEKGADPRKQQELEQLEAAKAAAEAERLKLEEETARLAAERDALEQRLRDEREARERAELEAREQEAAEAMAEAERRQQELALREAELRDQEMRVVDRETDVANREAELSDREMELAGREVIDDWTDPEPEEFRQPVADYGLFYDGLDSHGSWFDTPDYGYIFQPTVVVQDRSWRPYTHGRWICTNLGWTWASDEPFGWATYHYGRWVLLAGRGWCWVPGGEWAPAWVAWRHGGGHVGWAPLPPETLCATGRGWGVSVEVDFGIGDDWFCYVMERHMAEPIWKHCLPAGRNFALRRVSDPCTNLHYAGKRLVVGGPSYRDILPKVKVPWPVRQLDCDPLVGLGSAANRRGREVGNRWKVFTPNLDAPWNPGVRPGHLAGKFDRVEVVRGPGGVASQWADKYREMRQNQQVAVKSWAAKVKEQRATKLEENRQEVAVAQKRWEPTRKPARKPSGKPSMQVPVGGKPAKPSNQPVGKPDLPPGVRPMTSQEKLLETIRERQRQQKPGGVTRNEPKEPEVAPSVPVKPEQPKPVERTRPMTPQEKLAEALRERNRTARDTTVGKGGSTNDAAEKARMERERQAAEAAEQAKNEEKKRATAAERMREAQQKLRDQQEAMRRAAAERAEQQKRRAEEQRQANEAQKRAAEQEAARRRAAEEAAKQRDEMAKRQQEAAEQRAREERARQEEANRRAQEEASRRAQEEANRRAQEERSRKAEEQRNRQQERMREAQEKMREAQERMREKLKRNK</sequence>
<feature type="region of interest" description="Disordered" evidence="2">
    <location>
        <begin position="446"/>
        <end position="766"/>
    </location>
</feature>
<feature type="coiled-coil region" evidence="1">
    <location>
        <begin position="25"/>
        <end position="110"/>
    </location>
</feature>
<gene>
    <name evidence="3" type="ORF">HAHE_34490</name>
</gene>